<feature type="domain" description="Glycosyltransferase subfamily 4-like N-terminal" evidence="2">
    <location>
        <begin position="16"/>
        <end position="177"/>
    </location>
</feature>
<name>A0A6I1MG07_9CLOT</name>
<dbReference type="CDD" id="cd03812">
    <property type="entry name" value="GT4_CapH-like"/>
    <property type="match status" value="1"/>
</dbReference>
<protein>
    <submittedName>
        <fullName evidence="3">Glycosyltransferase</fullName>
    </submittedName>
</protein>
<dbReference type="Pfam" id="PF00534">
    <property type="entry name" value="Glycos_transf_1"/>
    <property type="match status" value="1"/>
</dbReference>
<dbReference type="GO" id="GO:0016757">
    <property type="term" value="F:glycosyltransferase activity"/>
    <property type="evidence" value="ECO:0007669"/>
    <property type="project" value="InterPro"/>
</dbReference>
<comment type="caution">
    <text evidence="3">The sequence shown here is derived from an EMBL/GenBank/DDBJ whole genome shotgun (WGS) entry which is preliminary data.</text>
</comment>
<organism evidence="3 4">
    <name type="scientific">Clostridium tarantellae</name>
    <dbReference type="NCBI Taxonomy" id="39493"/>
    <lineage>
        <taxon>Bacteria</taxon>
        <taxon>Bacillati</taxon>
        <taxon>Bacillota</taxon>
        <taxon>Clostridia</taxon>
        <taxon>Eubacteriales</taxon>
        <taxon>Clostridiaceae</taxon>
        <taxon>Clostridium</taxon>
    </lineage>
</organism>
<keyword evidence="3" id="KW-0808">Transferase</keyword>
<dbReference type="OrthoDB" id="9804196at2"/>
<dbReference type="PANTHER" id="PTHR45947">
    <property type="entry name" value="SULFOQUINOVOSYL TRANSFERASE SQD2"/>
    <property type="match status" value="1"/>
</dbReference>
<dbReference type="EMBL" id="WHJC01000003">
    <property type="protein sequence ID" value="MPQ42295.1"/>
    <property type="molecule type" value="Genomic_DNA"/>
</dbReference>
<dbReference type="PANTHER" id="PTHR45947:SF3">
    <property type="entry name" value="SULFOQUINOVOSYL TRANSFERASE SQD2"/>
    <property type="match status" value="1"/>
</dbReference>
<accession>A0A6I1MG07</accession>
<evidence type="ECO:0000313" key="4">
    <source>
        <dbReference type="Proteomes" id="UP000430345"/>
    </source>
</evidence>
<reference evidence="3 4" key="1">
    <citation type="submission" date="2019-10" db="EMBL/GenBank/DDBJ databases">
        <title>The Genome Sequence of Clostridium tarantellae Isolated from Fish Brain.</title>
        <authorList>
            <person name="Bano L."/>
            <person name="Kiel M."/>
            <person name="Sales G."/>
            <person name="Doxey A.C."/>
            <person name="Mansfield M.J."/>
            <person name="Schiavone M."/>
            <person name="Rossetto O."/>
            <person name="Pirazzini M."/>
            <person name="Dobrindt U."/>
            <person name="Montecucco C."/>
        </authorList>
    </citation>
    <scope>NUCLEOTIDE SEQUENCE [LARGE SCALE GENOMIC DNA]</scope>
    <source>
        <strain evidence="3 4">DSM 3997</strain>
    </source>
</reference>
<gene>
    <name evidence="3" type="ORF">GBZ86_00755</name>
</gene>
<dbReference type="RefSeq" id="WP_152886798.1">
    <property type="nucleotide sequence ID" value="NZ_WHJC01000003.1"/>
</dbReference>
<dbReference type="InterPro" id="IPR050194">
    <property type="entry name" value="Glycosyltransferase_grp1"/>
</dbReference>
<dbReference type="InterPro" id="IPR028098">
    <property type="entry name" value="Glyco_trans_4-like_N"/>
</dbReference>
<feature type="domain" description="Glycosyl transferase family 1" evidence="1">
    <location>
        <begin position="187"/>
        <end position="339"/>
    </location>
</feature>
<dbReference type="AlphaFoldDB" id="A0A6I1MG07"/>
<keyword evidence="4" id="KW-1185">Reference proteome</keyword>
<evidence type="ECO:0000313" key="3">
    <source>
        <dbReference type="EMBL" id="MPQ42295.1"/>
    </source>
</evidence>
<dbReference type="Pfam" id="PF13439">
    <property type="entry name" value="Glyco_transf_4"/>
    <property type="match status" value="1"/>
</dbReference>
<dbReference type="SUPFAM" id="SSF53756">
    <property type="entry name" value="UDP-Glycosyltransferase/glycogen phosphorylase"/>
    <property type="match status" value="1"/>
</dbReference>
<sequence length="375" mass="43209">MKPIRVLQVVTIMNRGGLETMLMNYYRKIDRTKIQFDFMTHRTERGHYDDEIEKLGGKIYRMSSIRPGNYNKYFKELDDFFNEHKDYKIVHSHINENSGFVLKAANKYNVPCRIAHSHLADLKLDYKYPFRIYARLNLEKNVNEYFSCSKNAGEWLFGRNISENGKIKILNNAVDVEIFKPKDEIRSKIRKELGVEGKFVIGHIGRFYPQKNHKFLIDVFNEIYALNKDAILLLVGEGPLLDDIKAKVISLGLQNVVKFLGIREDVANFMQGMDLFLFPSLFEGLAVVLVEAQASGTTCVTSTGVTKESNITGDVEFIDLNLSAKKWANKILALNLNKKDTSDLLKIKGYDSNTNVNWLSDFYLKYVQRAMKEVN</sequence>
<evidence type="ECO:0000259" key="2">
    <source>
        <dbReference type="Pfam" id="PF13439"/>
    </source>
</evidence>
<dbReference type="Proteomes" id="UP000430345">
    <property type="component" value="Unassembled WGS sequence"/>
</dbReference>
<proteinExistence type="predicted"/>
<dbReference type="Gene3D" id="3.40.50.2000">
    <property type="entry name" value="Glycogen Phosphorylase B"/>
    <property type="match status" value="2"/>
</dbReference>
<dbReference type="InterPro" id="IPR001296">
    <property type="entry name" value="Glyco_trans_1"/>
</dbReference>
<evidence type="ECO:0000259" key="1">
    <source>
        <dbReference type="Pfam" id="PF00534"/>
    </source>
</evidence>